<evidence type="ECO:0000256" key="1">
    <source>
        <dbReference type="SAM" id="MobiDB-lite"/>
    </source>
</evidence>
<dbReference type="RefSeq" id="WP_187715613.1">
    <property type="nucleotide sequence ID" value="NZ_BAABJC010000001.1"/>
</dbReference>
<feature type="region of interest" description="Disordered" evidence="1">
    <location>
        <begin position="235"/>
        <end position="254"/>
    </location>
</feature>
<evidence type="ECO:0000313" key="2">
    <source>
        <dbReference type="EMBL" id="QNP44192.1"/>
    </source>
</evidence>
<organism evidence="2 3">
    <name type="scientific">Sphingomonas daechungensis</name>
    <dbReference type="NCBI Taxonomy" id="1176646"/>
    <lineage>
        <taxon>Bacteria</taxon>
        <taxon>Pseudomonadati</taxon>
        <taxon>Pseudomonadota</taxon>
        <taxon>Alphaproteobacteria</taxon>
        <taxon>Sphingomonadales</taxon>
        <taxon>Sphingomonadaceae</taxon>
        <taxon>Sphingomonas</taxon>
    </lineage>
</organism>
<proteinExistence type="predicted"/>
<reference evidence="2 3" key="1">
    <citation type="submission" date="2020-08" db="EMBL/GenBank/DDBJ databases">
        <title>Genome sequence of Sphingomonas daechungensis KACC 18115T.</title>
        <authorList>
            <person name="Hyun D.-W."/>
            <person name="Bae J.-W."/>
        </authorList>
    </citation>
    <scope>NUCLEOTIDE SEQUENCE [LARGE SCALE GENOMIC DNA]</scope>
    <source>
        <strain evidence="2 3">KACC 18115</strain>
    </source>
</reference>
<feature type="compositionally biased region" description="Basic and acidic residues" evidence="1">
    <location>
        <begin position="244"/>
        <end position="254"/>
    </location>
</feature>
<dbReference type="EMBL" id="CP060780">
    <property type="protein sequence ID" value="QNP44192.1"/>
    <property type="molecule type" value="Genomic_DNA"/>
</dbReference>
<name>A0ABX6T2Z9_9SPHN</name>
<evidence type="ECO:0000313" key="3">
    <source>
        <dbReference type="Proteomes" id="UP000516134"/>
    </source>
</evidence>
<accession>A0ABX6T2Z9</accession>
<gene>
    <name evidence="2" type="ORF">H9L15_06765</name>
</gene>
<protein>
    <submittedName>
        <fullName evidence="2">Uncharacterized protein</fullName>
    </submittedName>
</protein>
<dbReference type="Proteomes" id="UP000516134">
    <property type="component" value="Chromosome"/>
</dbReference>
<keyword evidence="3" id="KW-1185">Reference proteome</keyword>
<sequence length="254" mass="28479">MDFHPPKAIQSIKELPREILVIVLGVSIALIGESLVDGYRWREKVTNAEEEMKLELLADNGPQAFVRVAIAKCLDSSISRIHESAETASAPELRKLAHAYAPPFRTWDTEAWKALLASDVASHMDPARLVDWSEPYRLFPIMTQWSQLESELVTELQEGLPISGDLSREDLHQFQRTAASLRRVNAKLASKSKLVLVRLKKNGMPLPESEMAELLDKARGIYGECVRAPVVDGEETESEFTNEAEMRREALEGS</sequence>